<name>A0A1L9SFC9_9EURO</name>
<evidence type="ECO:0000313" key="8">
    <source>
        <dbReference type="Proteomes" id="UP000184188"/>
    </source>
</evidence>
<dbReference type="PANTHER" id="PTHR42683">
    <property type="entry name" value="ALDEHYDE REDUCTASE"/>
    <property type="match status" value="1"/>
</dbReference>
<gene>
    <name evidence="7" type="ORF">ASPZODRAFT_69172</name>
</gene>
<dbReference type="FunFam" id="3.40.50.720:FF:000022">
    <property type="entry name" value="Cinnamyl alcohol dehydrogenase"/>
    <property type="match status" value="1"/>
</dbReference>
<feature type="domain" description="Enoyl reductase (ER)" evidence="6">
    <location>
        <begin position="12"/>
        <end position="329"/>
    </location>
</feature>
<dbReference type="GO" id="GO:0008270">
    <property type="term" value="F:zinc ion binding"/>
    <property type="evidence" value="ECO:0007669"/>
    <property type="project" value="InterPro"/>
</dbReference>
<keyword evidence="4" id="KW-0560">Oxidoreductase</keyword>
<dbReference type="InterPro" id="IPR002328">
    <property type="entry name" value="ADH_Zn_CS"/>
</dbReference>
<comment type="similarity">
    <text evidence="5">Belongs to the zinc-containing alcohol dehydrogenase family.</text>
</comment>
<dbReference type="CDD" id="cd05283">
    <property type="entry name" value="CAD1"/>
    <property type="match status" value="1"/>
</dbReference>
<keyword evidence="8" id="KW-1185">Reference proteome</keyword>
<protein>
    <recommendedName>
        <fullName evidence="6">Enoyl reductase (ER) domain-containing protein</fullName>
    </recommendedName>
</protein>
<dbReference type="InterPro" id="IPR011032">
    <property type="entry name" value="GroES-like_sf"/>
</dbReference>
<dbReference type="SUPFAM" id="SSF50129">
    <property type="entry name" value="GroES-like"/>
    <property type="match status" value="1"/>
</dbReference>
<proteinExistence type="inferred from homology"/>
<dbReference type="GO" id="GO:0016616">
    <property type="term" value="F:oxidoreductase activity, acting on the CH-OH group of donors, NAD or NADP as acceptor"/>
    <property type="evidence" value="ECO:0007669"/>
    <property type="project" value="InterPro"/>
</dbReference>
<dbReference type="Pfam" id="PF00107">
    <property type="entry name" value="ADH_zinc_N"/>
    <property type="match status" value="1"/>
</dbReference>
<dbReference type="OrthoDB" id="1879366at2759"/>
<keyword evidence="3 5" id="KW-0862">Zinc</keyword>
<dbReference type="Proteomes" id="UP000184188">
    <property type="component" value="Unassembled WGS sequence"/>
</dbReference>
<dbReference type="GeneID" id="34616028"/>
<evidence type="ECO:0000256" key="4">
    <source>
        <dbReference type="ARBA" id="ARBA00023002"/>
    </source>
</evidence>
<dbReference type="EMBL" id="KV878344">
    <property type="protein sequence ID" value="OJJ45879.1"/>
    <property type="molecule type" value="Genomic_DNA"/>
</dbReference>
<dbReference type="RefSeq" id="XP_022580389.1">
    <property type="nucleotide sequence ID" value="XM_022729564.1"/>
</dbReference>
<accession>A0A1L9SFC9</accession>
<dbReference type="InterPro" id="IPR047109">
    <property type="entry name" value="CAD-like"/>
</dbReference>
<dbReference type="SMART" id="SM00829">
    <property type="entry name" value="PKS_ER"/>
    <property type="match status" value="1"/>
</dbReference>
<dbReference type="Pfam" id="PF08240">
    <property type="entry name" value="ADH_N"/>
    <property type="match status" value="1"/>
</dbReference>
<sequence>MAKSVEFSIFRGSENGEIIPTTIRRTLQPREVLVEISHAGLCGKDRAFRHQPIALGHEGAGFVRDVGAAVHRFKSGDKVGFGWVQKICGHCDYCVGGKDQYCECRQEYGSDQDNGGAFATHAVWDERMLFHLPASLEPEHAAPLMGGGATAWTALTASDMRPGDRVGVQGIGGTGHMAIQFASALGYEVVALSTNADKRDEAISLGAKEFHLLKDGAPVDRCAQVKHLLWFGTEAPDLTRALSLVACDGTLHLLASYDPLPLPVDALVQRGIKIQGSAAASRQEIRQMLRFVSLHGIRPIIISWPMTKDGIEAGFKVMEEGKMRYRGVLVSQRYLMGKPVVERLGRAD</sequence>
<keyword evidence="2 5" id="KW-0479">Metal-binding</keyword>
<evidence type="ECO:0000313" key="7">
    <source>
        <dbReference type="EMBL" id="OJJ45879.1"/>
    </source>
</evidence>
<dbReference type="InterPro" id="IPR013149">
    <property type="entry name" value="ADH-like_C"/>
</dbReference>
<evidence type="ECO:0000256" key="1">
    <source>
        <dbReference type="ARBA" id="ARBA00001947"/>
    </source>
</evidence>
<evidence type="ECO:0000256" key="2">
    <source>
        <dbReference type="ARBA" id="ARBA00022723"/>
    </source>
</evidence>
<evidence type="ECO:0000256" key="5">
    <source>
        <dbReference type="RuleBase" id="RU361277"/>
    </source>
</evidence>
<dbReference type="STRING" id="1073090.A0A1L9SFC9"/>
<organism evidence="7 8">
    <name type="scientific">Penicilliopsis zonata CBS 506.65</name>
    <dbReference type="NCBI Taxonomy" id="1073090"/>
    <lineage>
        <taxon>Eukaryota</taxon>
        <taxon>Fungi</taxon>
        <taxon>Dikarya</taxon>
        <taxon>Ascomycota</taxon>
        <taxon>Pezizomycotina</taxon>
        <taxon>Eurotiomycetes</taxon>
        <taxon>Eurotiomycetidae</taxon>
        <taxon>Eurotiales</taxon>
        <taxon>Aspergillaceae</taxon>
        <taxon>Penicilliopsis</taxon>
    </lineage>
</organism>
<dbReference type="PROSITE" id="PS00059">
    <property type="entry name" value="ADH_ZINC"/>
    <property type="match status" value="1"/>
</dbReference>
<dbReference type="Gene3D" id="3.40.50.720">
    <property type="entry name" value="NAD(P)-binding Rossmann-like Domain"/>
    <property type="match status" value="1"/>
</dbReference>
<comment type="cofactor">
    <cofactor evidence="1 5">
        <name>Zn(2+)</name>
        <dbReference type="ChEBI" id="CHEBI:29105"/>
    </cofactor>
</comment>
<dbReference type="Gene3D" id="3.90.180.10">
    <property type="entry name" value="Medium-chain alcohol dehydrogenases, catalytic domain"/>
    <property type="match status" value="1"/>
</dbReference>
<dbReference type="InterPro" id="IPR036291">
    <property type="entry name" value="NAD(P)-bd_dom_sf"/>
</dbReference>
<evidence type="ECO:0000256" key="3">
    <source>
        <dbReference type="ARBA" id="ARBA00022833"/>
    </source>
</evidence>
<reference evidence="8" key="1">
    <citation type="journal article" date="2017" name="Genome Biol.">
        <title>Comparative genomics reveals high biological diversity and specific adaptations in the industrially and medically important fungal genus Aspergillus.</title>
        <authorList>
            <person name="de Vries R.P."/>
            <person name="Riley R."/>
            <person name="Wiebenga A."/>
            <person name="Aguilar-Osorio G."/>
            <person name="Amillis S."/>
            <person name="Uchima C.A."/>
            <person name="Anderluh G."/>
            <person name="Asadollahi M."/>
            <person name="Askin M."/>
            <person name="Barry K."/>
            <person name="Battaglia E."/>
            <person name="Bayram O."/>
            <person name="Benocci T."/>
            <person name="Braus-Stromeyer S.A."/>
            <person name="Caldana C."/>
            <person name="Canovas D."/>
            <person name="Cerqueira G.C."/>
            <person name="Chen F."/>
            <person name="Chen W."/>
            <person name="Choi C."/>
            <person name="Clum A."/>
            <person name="Dos Santos R.A."/>
            <person name="Damasio A.R."/>
            <person name="Diallinas G."/>
            <person name="Emri T."/>
            <person name="Fekete E."/>
            <person name="Flipphi M."/>
            <person name="Freyberg S."/>
            <person name="Gallo A."/>
            <person name="Gournas C."/>
            <person name="Habgood R."/>
            <person name="Hainaut M."/>
            <person name="Harispe M.L."/>
            <person name="Henrissat B."/>
            <person name="Hilden K.S."/>
            <person name="Hope R."/>
            <person name="Hossain A."/>
            <person name="Karabika E."/>
            <person name="Karaffa L."/>
            <person name="Karanyi Z."/>
            <person name="Krasevec N."/>
            <person name="Kuo A."/>
            <person name="Kusch H."/>
            <person name="LaButti K."/>
            <person name="Lagendijk E.L."/>
            <person name="Lapidus A."/>
            <person name="Levasseur A."/>
            <person name="Lindquist E."/>
            <person name="Lipzen A."/>
            <person name="Logrieco A.F."/>
            <person name="MacCabe A."/>
            <person name="Maekelae M.R."/>
            <person name="Malavazi I."/>
            <person name="Melin P."/>
            <person name="Meyer V."/>
            <person name="Mielnichuk N."/>
            <person name="Miskei M."/>
            <person name="Molnar A.P."/>
            <person name="Mule G."/>
            <person name="Ngan C.Y."/>
            <person name="Orejas M."/>
            <person name="Orosz E."/>
            <person name="Ouedraogo J.P."/>
            <person name="Overkamp K.M."/>
            <person name="Park H.-S."/>
            <person name="Perrone G."/>
            <person name="Piumi F."/>
            <person name="Punt P.J."/>
            <person name="Ram A.F."/>
            <person name="Ramon A."/>
            <person name="Rauscher S."/>
            <person name="Record E."/>
            <person name="Riano-Pachon D.M."/>
            <person name="Robert V."/>
            <person name="Roehrig J."/>
            <person name="Ruller R."/>
            <person name="Salamov A."/>
            <person name="Salih N.S."/>
            <person name="Samson R.A."/>
            <person name="Sandor E."/>
            <person name="Sanguinetti M."/>
            <person name="Schuetze T."/>
            <person name="Sepcic K."/>
            <person name="Shelest E."/>
            <person name="Sherlock G."/>
            <person name="Sophianopoulou V."/>
            <person name="Squina F.M."/>
            <person name="Sun H."/>
            <person name="Susca A."/>
            <person name="Todd R.B."/>
            <person name="Tsang A."/>
            <person name="Unkles S.E."/>
            <person name="van de Wiele N."/>
            <person name="van Rossen-Uffink D."/>
            <person name="Oliveira J.V."/>
            <person name="Vesth T.C."/>
            <person name="Visser J."/>
            <person name="Yu J.-H."/>
            <person name="Zhou M."/>
            <person name="Andersen M.R."/>
            <person name="Archer D.B."/>
            <person name="Baker S.E."/>
            <person name="Benoit I."/>
            <person name="Brakhage A.A."/>
            <person name="Braus G.H."/>
            <person name="Fischer R."/>
            <person name="Frisvad J.C."/>
            <person name="Goldman G.H."/>
            <person name="Houbraken J."/>
            <person name="Oakley B."/>
            <person name="Pocsi I."/>
            <person name="Scazzocchio C."/>
            <person name="Seiboth B."/>
            <person name="vanKuyk P.A."/>
            <person name="Wortman J."/>
            <person name="Dyer P.S."/>
            <person name="Grigoriev I.V."/>
        </authorList>
    </citation>
    <scope>NUCLEOTIDE SEQUENCE [LARGE SCALE GENOMIC DNA]</scope>
    <source>
        <strain evidence="8">CBS 506.65</strain>
    </source>
</reference>
<dbReference type="AlphaFoldDB" id="A0A1L9SFC9"/>
<dbReference type="SUPFAM" id="SSF51735">
    <property type="entry name" value="NAD(P)-binding Rossmann-fold domains"/>
    <property type="match status" value="1"/>
</dbReference>
<dbReference type="VEuPathDB" id="FungiDB:ASPZODRAFT_69172"/>
<dbReference type="InterPro" id="IPR020843">
    <property type="entry name" value="ER"/>
</dbReference>
<dbReference type="InterPro" id="IPR013154">
    <property type="entry name" value="ADH-like_N"/>
</dbReference>
<evidence type="ECO:0000259" key="6">
    <source>
        <dbReference type="SMART" id="SM00829"/>
    </source>
</evidence>